<feature type="compositionally biased region" description="Polar residues" evidence="7">
    <location>
        <begin position="1088"/>
        <end position="1103"/>
    </location>
</feature>
<proteinExistence type="predicted"/>
<dbReference type="Pfam" id="PF22970">
    <property type="entry name" value="DUF7028"/>
    <property type="match status" value="1"/>
</dbReference>
<evidence type="ECO:0000259" key="8">
    <source>
        <dbReference type="PROSITE" id="PS50016"/>
    </source>
</evidence>
<feature type="domain" description="PHD-type" evidence="8">
    <location>
        <begin position="697"/>
        <end position="742"/>
    </location>
</feature>
<dbReference type="Pfam" id="PF16135">
    <property type="entry name" value="TDBD"/>
    <property type="match status" value="1"/>
</dbReference>
<evidence type="ECO:0000256" key="2">
    <source>
        <dbReference type="ARBA" id="ARBA00022723"/>
    </source>
</evidence>
<dbReference type="SMART" id="SM00249">
    <property type="entry name" value="PHD"/>
    <property type="match status" value="1"/>
</dbReference>
<keyword evidence="5" id="KW-0539">Nucleus</keyword>
<evidence type="ECO:0000256" key="5">
    <source>
        <dbReference type="ARBA" id="ARBA00023242"/>
    </source>
</evidence>
<feature type="region of interest" description="Disordered" evidence="7">
    <location>
        <begin position="499"/>
        <end position="569"/>
    </location>
</feature>
<evidence type="ECO:0000256" key="4">
    <source>
        <dbReference type="ARBA" id="ARBA00022833"/>
    </source>
</evidence>
<dbReference type="SMART" id="SM00384">
    <property type="entry name" value="AT_hook"/>
    <property type="match status" value="3"/>
</dbReference>
<dbReference type="SUPFAM" id="SSF57903">
    <property type="entry name" value="FYVE/PHD zinc finger"/>
    <property type="match status" value="1"/>
</dbReference>
<name>A0AAN8ZH50_9MAGN</name>
<keyword evidence="3 6" id="KW-0863">Zinc-finger</keyword>
<gene>
    <name evidence="10" type="ORF">RJ641_031055</name>
</gene>
<evidence type="ECO:0000256" key="7">
    <source>
        <dbReference type="SAM" id="MobiDB-lite"/>
    </source>
</evidence>
<evidence type="ECO:0000259" key="9">
    <source>
        <dbReference type="PROSITE" id="PS51186"/>
    </source>
</evidence>
<dbReference type="PANTHER" id="PTHR46309:SF1">
    <property type="entry name" value="PHD FINGER PROTEIN 12"/>
    <property type="match status" value="1"/>
</dbReference>
<dbReference type="InterPro" id="IPR011011">
    <property type="entry name" value="Znf_FYVE_PHD"/>
</dbReference>
<dbReference type="Pfam" id="PF00628">
    <property type="entry name" value="PHD"/>
    <property type="match status" value="1"/>
</dbReference>
<dbReference type="Gene3D" id="3.30.40.10">
    <property type="entry name" value="Zinc/RING finger domain, C3HC4 (zinc finger)"/>
    <property type="match status" value="1"/>
</dbReference>
<organism evidence="10 11">
    <name type="scientific">Dillenia turbinata</name>
    <dbReference type="NCBI Taxonomy" id="194707"/>
    <lineage>
        <taxon>Eukaryota</taxon>
        <taxon>Viridiplantae</taxon>
        <taxon>Streptophyta</taxon>
        <taxon>Embryophyta</taxon>
        <taxon>Tracheophyta</taxon>
        <taxon>Spermatophyta</taxon>
        <taxon>Magnoliopsida</taxon>
        <taxon>eudicotyledons</taxon>
        <taxon>Gunneridae</taxon>
        <taxon>Pentapetalae</taxon>
        <taxon>Dilleniales</taxon>
        <taxon>Dilleniaceae</taxon>
        <taxon>Dillenia</taxon>
    </lineage>
</organism>
<comment type="subcellular location">
    <subcellularLocation>
        <location evidence="1">Nucleus</location>
    </subcellularLocation>
</comment>
<dbReference type="PANTHER" id="PTHR46309">
    <property type="entry name" value="PHD FINGER PROTEIN 12"/>
    <property type="match status" value="1"/>
</dbReference>
<comment type="caution">
    <text evidence="10">The sequence shown here is derived from an EMBL/GenBank/DDBJ whole genome shotgun (WGS) entry which is preliminary data.</text>
</comment>
<feature type="region of interest" description="Disordered" evidence="7">
    <location>
        <begin position="245"/>
        <end position="333"/>
    </location>
</feature>
<keyword evidence="11" id="KW-1185">Reference proteome</keyword>
<dbReference type="InterPro" id="IPR056511">
    <property type="entry name" value="IDM1_C"/>
</dbReference>
<dbReference type="SUPFAM" id="SSF55729">
    <property type="entry name" value="Acyl-CoA N-acyltransferases (Nat)"/>
    <property type="match status" value="1"/>
</dbReference>
<feature type="region of interest" description="Disordered" evidence="7">
    <location>
        <begin position="133"/>
        <end position="213"/>
    </location>
</feature>
<dbReference type="CDD" id="cd04301">
    <property type="entry name" value="NAT_SF"/>
    <property type="match status" value="1"/>
</dbReference>
<dbReference type="CDD" id="cd15532">
    <property type="entry name" value="PHD2_CHD_II"/>
    <property type="match status" value="1"/>
</dbReference>
<dbReference type="Proteomes" id="UP001370490">
    <property type="component" value="Unassembled WGS sequence"/>
</dbReference>
<dbReference type="EMBL" id="JBAMMX010000006">
    <property type="protein sequence ID" value="KAK6937547.1"/>
    <property type="molecule type" value="Genomic_DNA"/>
</dbReference>
<dbReference type="GO" id="GO:0003714">
    <property type="term" value="F:transcription corepressor activity"/>
    <property type="evidence" value="ECO:0007669"/>
    <property type="project" value="InterPro"/>
</dbReference>
<dbReference type="InterPro" id="IPR000182">
    <property type="entry name" value="GNAT_dom"/>
</dbReference>
<protein>
    <submittedName>
        <fullName evidence="10">Zinc finger, PHD-finger</fullName>
    </submittedName>
</protein>
<dbReference type="Gene3D" id="3.40.630.30">
    <property type="match status" value="1"/>
</dbReference>
<feature type="compositionally biased region" description="Basic residues" evidence="7">
    <location>
        <begin position="314"/>
        <end position="327"/>
    </location>
</feature>
<dbReference type="GO" id="GO:0003677">
    <property type="term" value="F:DNA binding"/>
    <property type="evidence" value="ECO:0007669"/>
    <property type="project" value="InterPro"/>
</dbReference>
<dbReference type="InterPro" id="IPR054292">
    <property type="entry name" value="DUF7028"/>
</dbReference>
<feature type="region of interest" description="Disordered" evidence="7">
    <location>
        <begin position="1088"/>
        <end position="1132"/>
    </location>
</feature>
<feature type="compositionally biased region" description="Basic and acidic residues" evidence="7">
    <location>
        <begin position="275"/>
        <end position="286"/>
    </location>
</feature>
<feature type="domain" description="N-acetyltransferase" evidence="9">
    <location>
        <begin position="849"/>
        <end position="998"/>
    </location>
</feature>
<evidence type="ECO:0000256" key="3">
    <source>
        <dbReference type="ARBA" id="ARBA00022771"/>
    </source>
</evidence>
<reference evidence="10 11" key="1">
    <citation type="submission" date="2023-12" db="EMBL/GenBank/DDBJ databases">
        <title>A high-quality genome assembly for Dillenia turbinata (Dilleniales).</title>
        <authorList>
            <person name="Chanderbali A."/>
        </authorList>
    </citation>
    <scope>NUCLEOTIDE SEQUENCE [LARGE SCALE GENOMIC DNA]</scope>
    <source>
        <strain evidence="10">LSX21</strain>
        <tissue evidence="10">Leaf</tissue>
    </source>
</reference>
<dbReference type="Pfam" id="PF23209">
    <property type="entry name" value="IDM1_C"/>
    <property type="match status" value="1"/>
</dbReference>
<evidence type="ECO:0000313" key="10">
    <source>
        <dbReference type="EMBL" id="KAK6937547.1"/>
    </source>
</evidence>
<feature type="compositionally biased region" description="Basic and acidic residues" evidence="7">
    <location>
        <begin position="18"/>
        <end position="39"/>
    </location>
</feature>
<dbReference type="GO" id="GO:0008270">
    <property type="term" value="F:zinc ion binding"/>
    <property type="evidence" value="ECO:0007669"/>
    <property type="project" value="UniProtKB-KW"/>
</dbReference>
<sequence>MNLSNMKEGLGSDSSPNPEKDESSVVVDEKNGSESDDPKNPVCDSGKLMDAKVTIDVVKVKEERSDFEVVEFEVDDENVRGGRRVRKRRRTECEALQSECNGIVGVGKKIKEEGLDGQGGNVVRILRSRTVGTSTTEKKVEKRKKGAKRVEKTENALPIGRPGEDLGLKLTKKRGRPRKDMGAKLRTRGRPRKDLGVKLLVKKRGRPRKNMEEGGISKSLYSVRLGKRAEDIGLEEEMLTVEELGRPKILPSKRKNSEEQENEDAVSDIQSLLKAKSEENKGHEVEEIAMPDKIPSIKSKEMEKGFDDPSLQLKSKRAYASGRKKRNAGKDIAMPADLPSAISEDLENEDVETLFSLKSEKRENTRVKKKRNKGKEIAVPEAPAAKTKKRGGKVLVEKNLIREQIKNMLLQSGWAIDYRPRMNKDYNDAVYVSPKGREFWSVTLAYKVLKEQVENGEVDGSTFTPIPDEVISKLFRVTKKSKERKMEMKFKQIVADDSRMDKDDIKRVPKSKPTQGDSVMLGDNSTKRKMKGKFLSPGRNNQKSTSRKGKSVNSSDAHAPRQQKGRNRCTLLARHRSENGMDQGFDTEKRSVLVWMINMGTVPLNAQVQYMNHRRKRTMLEGIITRDGILCSCCGDVLTIQSFEIHAGSKLGQPFQNMYLESGASLLQCLLDSWNRQRGSDREGFHLIPVDGDDPNDDTCGICGDGGDLVCCDGCPSTFHQNCLDIENFPSGEWLCIYCSCKFCGMANGETCNEDANDDKTHATLLACSSCDHQICIQVEDAIHDDSNSLSFCGKKCQEIFQRLELLLGVKQEIGGGFSWTLIRRSDVSPDVSLNDQIKNIEGNSKLAVAFSVMDECFSEIIDPRCNINLIRSVLYNCGSNFHRINYSHFFTAILERDDEIISAASIRIHGSQVAEMPFIGTRHNYRRQGMCRRLLSAVESVLCSLNVEKLVIPAITELMDTWTSIFGFKPLEALTRQEMTRMNLVVFHGTDMLQKPLLKHQLDEVTPDAGLSSTKLGKELCDEENTPDMLSPNGPDIVKVIDEPAVESNSQCPDSSLHDTSDVTSEIFNNTEVPASKDYVMEQCDNLNSENNTFSDPQLSRHNSCEKNPKDDAEETGESDNNGPGWSDLIPAEINTECNSKLEEQGSEMISKSVAVACLVPGVSDSDAKIADASSEGAGTVAGKVQREINSGEDVLNSHATLPDCCNGSSSCQHGILDCQGGTCSSNGAKTDELASRSDHESDVPQISVKSPFYSVPDCQADKSGVLQYHSESFCNPTAVSGVPLLCASGGCNAGGILKRPFFIVSRMARVVGAEGRAFWTY</sequence>
<dbReference type="PROSITE" id="PS51186">
    <property type="entry name" value="GNAT"/>
    <property type="match status" value="1"/>
</dbReference>
<keyword evidence="2" id="KW-0479">Metal-binding</keyword>
<dbReference type="InterPro" id="IPR032308">
    <property type="entry name" value="TDBD"/>
</dbReference>
<feature type="compositionally biased region" description="Basic and acidic residues" evidence="7">
    <location>
        <begin position="298"/>
        <end position="307"/>
    </location>
</feature>
<evidence type="ECO:0000256" key="6">
    <source>
        <dbReference type="PROSITE-ProRule" id="PRU00146"/>
    </source>
</evidence>
<feature type="region of interest" description="Disordered" evidence="7">
    <location>
        <begin position="1"/>
        <end position="48"/>
    </location>
</feature>
<dbReference type="InterPro" id="IPR017956">
    <property type="entry name" value="AT_hook_DNA-bd_motif"/>
</dbReference>
<dbReference type="GO" id="GO:0016747">
    <property type="term" value="F:acyltransferase activity, transferring groups other than amino-acyl groups"/>
    <property type="evidence" value="ECO:0007669"/>
    <property type="project" value="InterPro"/>
</dbReference>
<evidence type="ECO:0000313" key="11">
    <source>
        <dbReference type="Proteomes" id="UP001370490"/>
    </source>
</evidence>
<dbReference type="PROSITE" id="PS50016">
    <property type="entry name" value="ZF_PHD_2"/>
    <property type="match status" value="1"/>
</dbReference>
<dbReference type="InterPro" id="IPR001965">
    <property type="entry name" value="Znf_PHD"/>
</dbReference>
<dbReference type="InterPro" id="IPR019787">
    <property type="entry name" value="Znf_PHD-finger"/>
</dbReference>
<dbReference type="GO" id="GO:0006357">
    <property type="term" value="P:regulation of transcription by RNA polymerase II"/>
    <property type="evidence" value="ECO:0007669"/>
    <property type="project" value="TreeGrafter"/>
</dbReference>
<keyword evidence="4" id="KW-0862">Zinc</keyword>
<dbReference type="GO" id="GO:0005634">
    <property type="term" value="C:nucleus"/>
    <property type="evidence" value="ECO:0007669"/>
    <property type="project" value="UniProtKB-SubCell"/>
</dbReference>
<dbReference type="InterPro" id="IPR016181">
    <property type="entry name" value="Acyl_CoA_acyltransferase"/>
</dbReference>
<accession>A0AAN8ZH50</accession>
<evidence type="ECO:0000256" key="1">
    <source>
        <dbReference type="ARBA" id="ARBA00004123"/>
    </source>
</evidence>
<dbReference type="InterPro" id="IPR042163">
    <property type="entry name" value="PHF12"/>
</dbReference>
<dbReference type="InterPro" id="IPR013083">
    <property type="entry name" value="Znf_RING/FYVE/PHD"/>
</dbReference>